<dbReference type="GO" id="GO:0016887">
    <property type="term" value="F:ATP hydrolysis activity"/>
    <property type="evidence" value="ECO:0007669"/>
    <property type="project" value="InterPro"/>
</dbReference>
<dbReference type="InterPro" id="IPR027417">
    <property type="entry name" value="P-loop_NTPase"/>
</dbReference>
<dbReference type="Pfam" id="PF00005">
    <property type="entry name" value="ABC_tran"/>
    <property type="match status" value="1"/>
</dbReference>
<dbReference type="Proteomes" id="UP000552709">
    <property type="component" value="Unassembled WGS sequence"/>
</dbReference>
<evidence type="ECO:0000313" key="5">
    <source>
        <dbReference type="Proteomes" id="UP000552709"/>
    </source>
</evidence>
<dbReference type="GO" id="GO:0005886">
    <property type="term" value="C:plasma membrane"/>
    <property type="evidence" value="ECO:0007669"/>
    <property type="project" value="TreeGrafter"/>
</dbReference>
<dbReference type="SUPFAM" id="SSF52540">
    <property type="entry name" value="P-loop containing nucleoside triphosphate hydrolases"/>
    <property type="match status" value="1"/>
</dbReference>
<evidence type="ECO:0000259" key="3">
    <source>
        <dbReference type="PROSITE" id="PS50893"/>
    </source>
</evidence>
<evidence type="ECO:0000256" key="1">
    <source>
        <dbReference type="ARBA" id="ARBA00022741"/>
    </source>
</evidence>
<name>A0A7W8NG36_9DEIO</name>
<organism evidence="4 5">
    <name type="scientific">Deinococcus humi</name>
    <dbReference type="NCBI Taxonomy" id="662880"/>
    <lineage>
        <taxon>Bacteria</taxon>
        <taxon>Thermotogati</taxon>
        <taxon>Deinococcota</taxon>
        <taxon>Deinococci</taxon>
        <taxon>Deinococcales</taxon>
        <taxon>Deinococcaceae</taxon>
        <taxon>Deinococcus</taxon>
    </lineage>
</organism>
<dbReference type="RefSeq" id="WP_184132138.1">
    <property type="nucleotide sequence ID" value="NZ_JACHFL010000005.1"/>
</dbReference>
<reference evidence="4 5" key="1">
    <citation type="submission" date="2020-08" db="EMBL/GenBank/DDBJ databases">
        <title>Genomic Encyclopedia of Type Strains, Phase IV (KMG-IV): sequencing the most valuable type-strain genomes for metagenomic binning, comparative biology and taxonomic classification.</title>
        <authorList>
            <person name="Goeker M."/>
        </authorList>
    </citation>
    <scope>NUCLEOTIDE SEQUENCE [LARGE SCALE GENOMIC DNA]</scope>
    <source>
        <strain evidence="4 5">DSM 27939</strain>
    </source>
</reference>
<dbReference type="PANTHER" id="PTHR24220">
    <property type="entry name" value="IMPORT ATP-BINDING PROTEIN"/>
    <property type="match status" value="1"/>
</dbReference>
<evidence type="ECO:0000256" key="2">
    <source>
        <dbReference type="ARBA" id="ARBA00022840"/>
    </source>
</evidence>
<feature type="domain" description="ABC transporter" evidence="3">
    <location>
        <begin position="5"/>
        <end position="222"/>
    </location>
</feature>
<keyword evidence="2 4" id="KW-0067">ATP-binding</keyword>
<dbReference type="AlphaFoldDB" id="A0A7W8NG36"/>
<dbReference type="InterPro" id="IPR003593">
    <property type="entry name" value="AAA+_ATPase"/>
</dbReference>
<protein>
    <submittedName>
        <fullName evidence="4">Putative ABC transport system ATP-binding protein</fullName>
    </submittedName>
</protein>
<dbReference type="PROSITE" id="PS50893">
    <property type="entry name" value="ABC_TRANSPORTER_2"/>
    <property type="match status" value="1"/>
</dbReference>
<keyword evidence="1" id="KW-0547">Nucleotide-binding</keyword>
<proteinExistence type="predicted"/>
<evidence type="ECO:0000313" key="4">
    <source>
        <dbReference type="EMBL" id="MBB5363373.1"/>
    </source>
</evidence>
<accession>A0A7W8NG36</accession>
<dbReference type="GO" id="GO:0022857">
    <property type="term" value="F:transmembrane transporter activity"/>
    <property type="evidence" value="ECO:0007669"/>
    <property type="project" value="TreeGrafter"/>
</dbReference>
<dbReference type="SMART" id="SM00382">
    <property type="entry name" value="AAA"/>
    <property type="match status" value="1"/>
</dbReference>
<gene>
    <name evidence="4" type="ORF">HNQ08_002471</name>
</gene>
<comment type="caution">
    <text evidence="4">The sequence shown here is derived from an EMBL/GenBank/DDBJ whole genome shotgun (WGS) entry which is preliminary data.</text>
</comment>
<dbReference type="GO" id="GO:0005524">
    <property type="term" value="F:ATP binding"/>
    <property type="evidence" value="ECO:0007669"/>
    <property type="project" value="UniProtKB-KW"/>
</dbReference>
<dbReference type="Gene3D" id="3.40.50.300">
    <property type="entry name" value="P-loop containing nucleotide triphosphate hydrolases"/>
    <property type="match status" value="1"/>
</dbReference>
<dbReference type="InterPro" id="IPR003439">
    <property type="entry name" value="ABC_transporter-like_ATP-bd"/>
</dbReference>
<dbReference type="EMBL" id="JACHFL010000005">
    <property type="protein sequence ID" value="MBB5363373.1"/>
    <property type="molecule type" value="Genomic_DNA"/>
</dbReference>
<dbReference type="InterPro" id="IPR015854">
    <property type="entry name" value="ABC_transpr_LolD-like"/>
</dbReference>
<keyword evidence="5" id="KW-1185">Reference proteome</keyword>
<sequence>MSAPIRTHNLSVRYGREVTLHYPDLNLEAGAALAITGPSGSGKTTLLHVLAGLLRPASGEVAYGNLNLGAVPEAAREAFRRRHMGYVFQDFHLMPGLSALENVELGLRVAGAEQPRARARAALIRLDLGHRLNHRPVHLSTGERQRVAVARAVAHGPGLLLVDEPTAHLDRNRARAALELLLGAAADLDATLIVVTHDPVVAEALPARLDLGAPAPVSRALVST</sequence>